<dbReference type="SUPFAM" id="SSF49313">
    <property type="entry name" value="Cadherin-like"/>
    <property type="match status" value="14"/>
</dbReference>
<feature type="domain" description="Cadherin" evidence="9">
    <location>
        <begin position="357"/>
        <end position="467"/>
    </location>
</feature>
<evidence type="ECO:0000256" key="1">
    <source>
        <dbReference type="ARBA" id="ARBA00004370"/>
    </source>
</evidence>
<keyword evidence="7" id="KW-1133">Transmembrane helix</keyword>
<feature type="domain" description="Cadherin" evidence="9">
    <location>
        <begin position="1492"/>
        <end position="1595"/>
    </location>
</feature>
<evidence type="ECO:0000256" key="3">
    <source>
        <dbReference type="ARBA" id="ARBA00022837"/>
    </source>
</evidence>
<feature type="domain" description="Cadherin" evidence="9">
    <location>
        <begin position="36"/>
        <end position="126"/>
    </location>
</feature>
<feature type="chain" id="PRO_5013288131" description="Cadherin domain-containing protein" evidence="8">
    <location>
        <begin position="19"/>
        <end position="1887"/>
    </location>
</feature>
<dbReference type="InterPro" id="IPR039808">
    <property type="entry name" value="Cadherin"/>
</dbReference>
<dbReference type="InterPro" id="IPR015919">
    <property type="entry name" value="Cadherin-like_sf"/>
</dbReference>
<feature type="domain" description="Cadherin" evidence="9">
    <location>
        <begin position="468"/>
        <end position="583"/>
    </location>
</feature>
<feature type="domain" description="Cadherin" evidence="9">
    <location>
        <begin position="1252"/>
        <end position="1361"/>
    </location>
</feature>
<protein>
    <recommendedName>
        <fullName evidence="9">Cadherin domain-containing protein</fullName>
    </recommendedName>
</protein>
<evidence type="ECO:0000259" key="9">
    <source>
        <dbReference type="PROSITE" id="PS50268"/>
    </source>
</evidence>
<dbReference type="Gene3D" id="2.60.40.60">
    <property type="entry name" value="Cadherins"/>
    <property type="match status" value="14"/>
</dbReference>
<feature type="compositionally biased region" description="Low complexity" evidence="6">
    <location>
        <begin position="1869"/>
        <end position="1881"/>
    </location>
</feature>
<feature type="transmembrane region" description="Helical" evidence="7">
    <location>
        <begin position="1697"/>
        <end position="1723"/>
    </location>
</feature>
<evidence type="ECO:0000256" key="7">
    <source>
        <dbReference type="SAM" id="Phobius"/>
    </source>
</evidence>
<dbReference type="GO" id="GO:0007156">
    <property type="term" value="P:homophilic cell adhesion via plasma membrane adhesion molecules"/>
    <property type="evidence" value="ECO:0007669"/>
    <property type="project" value="InterPro"/>
</dbReference>
<keyword evidence="3 5" id="KW-0106">Calcium</keyword>
<evidence type="ECO:0000256" key="8">
    <source>
        <dbReference type="SAM" id="SignalP"/>
    </source>
</evidence>
<gene>
    <name evidence="10" type="primary">106067590</name>
</gene>
<dbReference type="STRING" id="6526.A0A2C9LRD0"/>
<evidence type="ECO:0000256" key="2">
    <source>
        <dbReference type="ARBA" id="ARBA00022737"/>
    </source>
</evidence>
<keyword evidence="2" id="KW-0677">Repeat</keyword>
<reference evidence="10" key="1">
    <citation type="submission" date="2020-05" db="UniProtKB">
        <authorList>
            <consortium name="EnsemblMetazoa"/>
        </authorList>
    </citation>
    <scope>IDENTIFICATION</scope>
    <source>
        <strain evidence="10">BB02</strain>
    </source>
</reference>
<comment type="subcellular location">
    <subcellularLocation>
        <location evidence="1">Membrane</location>
    </subcellularLocation>
</comment>
<dbReference type="SMART" id="SM00112">
    <property type="entry name" value="CA"/>
    <property type="match status" value="14"/>
</dbReference>
<proteinExistence type="predicted"/>
<dbReference type="PANTHER" id="PTHR24027:SF438">
    <property type="entry name" value="CADHERIN 23"/>
    <property type="match status" value="1"/>
</dbReference>
<feature type="region of interest" description="Disordered" evidence="6">
    <location>
        <begin position="1851"/>
        <end position="1887"/>
    </location>
</feature>
<evidence type="ECO:0000256" key="4">
    <source>
        <dbReference type="ARBA" id="ARBA00023136"/>
    </source>
</evidence>
<feature type="domain" description="Cadherin" evidence="9">
    <location>
        <begin position="127"/>
        <end position="239"/>
    </location>
</feature>
<dbReference type="EnsemblMetazoa" id="BGLB034023-RC">
    <property type="protein sequence ID" value="BGLB034023-PC"/>
    <property type="gene ID" value="BGLB034023"/>
</dbReference>
<dbReference type="GO" id="GO:0016477">
    <property type="term" value="P:cell migration"/>
    <property type="evidence" value="ECO:0007669"/>
    <property type="project" value="TreeGrafter"/>
</dbReference>
<organism evidence="10 11">
    <name type="scientific">Biomphalaria glabrata</name>
    <name type="common">Bloodfluke planorb</name>
    <name type="synonym">Freshwater snail</name>
    <dbReference type="NCBI Taxonomy" id="6526"/>
    <lineage>
        <taxon>Eukaryota</taxon>
        <taxon>Metazoa</taxon>
        <taxon>Spiralia</taxon>
        <taxon>Lophotrochozoa</taxon>
        <taxon>Mollusca</taxon>
        <taxon>Gastropoda</taxon>
        <taxon>Heterobranchia</taxon>
        <taxon>Euthyneura</taxon>
        <taxon>Panpulmonata</taxon>
        <taxon>Hygrophila</taxon>
        <taxon>Lymnaeoidea</taxon>
        <taxon>Planorbidae</taxon>
        <taxon>Biomphalaria</taxon>
    </lineage>
</organism>
<dbReference type="PROSITE" id="PS50268">
    <property type="entry name" value="CADHERIN_2"/>
    <property type="match status" value="14"/>
</dbReference>
<evidence type="ECO:0000256" key="6">
    <source>
        <dbReference type="SAM" id="MobiDB-lite"/>
    </source>
</evidence>
<feature type="domain" description="Cadherin" evidence="9">
    <location>
        <begin position="692"/>
        <end position="809"/>
    </location>
</feature>
<name>A0A2C9LRD0_BIOGL</name>
<feature type="domain" description="Cadherin" evidence="9">
    <location>
        <begin position="929"/>
        <end position="1032"/>
    </location>
</feature>
<feature type="domain" description="Cadherin" evidence="9">
    <location>
        <begin position="1398"/>
        <end position="1491"/>
    </location>
</feature>
<dbReference type="GO" id="GO:0005509">
    <property type="term" value="F:calcium ion binding"/>
    <property type="evidence" value="ECO:0007669"/>
    <property type="project" value="UniProtKB-UniRule"/>
</dbReference>
<dbReference type="GO" id="GO:0045296">
    <property type="term" value="F:cadherin binding"/>
    <property type="evidence" value="ECO:0007669"/>
    <property type="project" value="TreeGrafter"/>
</dbReference>
<feature type="domain" description="Cadherin" evidence="9">
    <location>
        <begin position="1141"/>
        <end position="1248"/>
    </location>
</feature>
<keyword evidence="7" id="KW-0812">Transmembrane</keyword>
<feature type="signal peptide" evidence="8">
    <location>
        <begin position="1"/>
        <end position="18"/>
    </location>
</feature>
<dbReference type="PANTHER" id="PTHR24027">
    <property type="entry name" value="CADHERIN-23"/>
    <property type="match status" value="1"/>
</dbReference>
<evidence type="ECO:0000256" key="5">
    <source>
        <dbReference type="PROSITE-ProRule" id="PRU00043"/>
    </source>
</evidence>
<dbReference type="CDD" id="cd11304">
    <property type="entry name" value="Cadherin_repeat"/>
    <property type="match status" value="11"/>
</dbReference>
<dbReference type="GO" id="GO:0016342">
    <property type="term" value="C:catenin complex"/>
    <property type="evidence" value="ECO:0007669"/>
    <property type="project" value="TreeGrafter"/>
</dbReference>
<dbReference type="PRINTS" id="PR00205">
    <property type="entry name" value="CADHERIN"/>
</dbReference>
<dbReference type="GO" id="GO:0008013">
    <property type="term" value="F:beta-catenin binding"/>
    <property type="evidence" value="ECO:0007669"/>
    <property type="project" value="TreeGrafter"/>
</dbReference>
<feature type="domain" description="Cadherin" evidence="9">
    <location>
        <begin position="1033"/>
        <end position="1140"/>
    </location>
</feature>
<dbReference type="KEGG" id="bgt:106067590"/>
<accession>A0A2C9LRD0</accession>
<feature type="domain" description="Cadherin" evidence="9">
    <location>
        <begin position="810"/>
        <end position="928"/>
    </location>
</feature>
<dbReference type="Proteomes" id="UP000076420">
    <property type="component" value="Unassembled WGS sequence"/>
</dbReference>
<dbReference type="Pfam" id="PF00028">
    <property type="entry name" value="Cadherin"/>
    <property type="match status" value="8"/>
</dbReference>
<dbReference type="InterPro" id="IPR020894">
    <property type="entry name" value="Cadherin_CS"/>
</dbReference>
<evidence type="ECO:0000313" key="11">
    <source>
        <dbReference type="Proteomes" id="UP000076420"/>
    </source>
</evidence>
<dbReference type="VEuPathDB" id="VectorBase:BGLB034023"/>
<dbReference type="OrthoDB" id="9990384at2759"/>
<dbReference type="VEuPathDB" id="VectorBase:BGLAX_027233"/>
<feature type="domain" description="Cadherin" evidence="9">
    <location>
        <begin position="246"/>
        <end position="356"/>
    </location>
</feature>
<feature type="domain" description="Cadherin" evidence="9">
    <location>
        <begin position="594"/>
        <end position="691"/>
    </location>
</feature>
<sequence>MQFIFIVLVSSFVVLAYGQRSVPVFLDYSALNGRFLSESQPKDSYIGQISATDPDGTSVNYFIDGQGGEYFAIDQKTGIVTLKKLLDYEISVEIKLTIRVVDGDGQTSSVEGKVFVNDANDNAPVFNDTAIFRSLPENTTVGSKVASIDVTDVDTNNAILNVSCVRATVSLIESCNTFGLNMTKNSNKYWNGDLILIKQLDYEEKISYIIQLLAFDGVFSVINEVHIEVSDINDTPPRWTLPGPKTIDEELPIGFVVQKVSAEDPDVNSKHDIYYELIGNNTDTFGINSTNGNIFVKKRIDYDDPNYQKEVPYDLTIKAREILDKNTLLLGNDSSTTSTITIRITVRDINDNGPVFNQNTYEAYIDENTIAGANVPVLQMTVTDIDSGTYNTFRLFLNDSTFGILPEIDSSFSTASMFVKSSNSIDYEKLQTYVLVVNASDTVAPFFSSSATVTIHVRDVNDITPTFSQLSYQTSISELTAMGSSIIKIVATDSEQGLFGTAGIVYSLFGNIPPHFAINPKSGDVTVASCNGNVGVGPECIDYERKKVYSLTVSATDNNGNGLTRSVPLVIYILDENDNVPKLETSYVRWIYEGQTVTINPLIINATDPDSVGGPLRYYIESDSSNLWQTPLLVDSTNHTYANITALRAVRYSDTINGAFNFVVRVRDAKNEVASPVTIYVIDVNNNAPVFISSSFIENIYENTKGDTFVITVTASDADSYTTGNGQIDISIQSGALGKFTVKNVALNNVTGFYTADIYTTPDAIFNYDNLKQYVMQLLARDRGTPSSKFGTSTLTINILDINNRDPRINPLSQSVTVSENTPIGTSVYTILAEDPDAGSRLKYYFTPEKANDGTGNVATSTVYDFRTMFRIDSDNGRIFVNSTLDRKSVARITYSVRVQDVAANPVQNGTGSFLIYILEYNDHAPRFDLPLYNISIDEEQNVNAFVVNLNCRDDEDKISGYTLTQTSPRLPQYFSLIPGSGAMIVSERIDFEKIETIELIATCTDNGQPNLSNTTRVLVNVININDNSPIFDQPIYRIYIYEGTYSGPLNLTVNAKDIDKGDYGVVRYEIPDKTVNFTINSTTGEIYFVPNSMFDRETNALVSFQVTAYDSPLNSAVRRNTTVAVYVYIMDVNDNCPEFSQKSYFGKVPESAGPGTNVLDLSVTDKDIDINGQFDLAIKPNSFIPAGAESLFALGSNRVIVANSLRTKAGNYSFYATATDKATTNRCTREVPVTIQVLVSLNDAPIWVKPPNRDFVISVLESQYDGMLVYGAKAVDNNTGPNGIVDYFFVVNQNELVSATPEFRINQVTGVIRAEIVYDRERRDSYFLTLMAKDRGTPSASSETTITVIILDVNDNDPVFPMKDGVVTPLVLPDAAYDIGENVVIPSGGLKLGTCNATDADSDTANNKIYYKILSDQVNILDYIRVNNATCDIYLIKKPDYETSPELYFNIYAYNEKNNDRVIRNKRDVDPSILPVIVRIKDSNDNPPVFTQSSYYECVTVDAPFNDNILEVSATDKDTGTTIVYGLSGTSAFTIDPDLGIISNVISFQGSNVPTSYSFKAVASDGLFNTTADITIVVASSSNLASMKVNRPLQDIEPFKQQIAKSITDSNSNKIKFACIVDMKSHVEDDGTLNAQVSDVLVAAVNPSTGQLYSAPDLVSIIQSDKNQANSVYNAIYVTDVKADQPKDGFSLKEDAVLAILIITILLIFLAILLFIIACLCIRRSKKKKTKQYQSKSLVYPPQPVEPSHNPVYVRDVQPEDMYTLPKKVPIHHVEETHMVVVPPVIVPAEEELVYPPPEPVRNYLNTEPEPFIETELEPFHVQHLPPPQPLEPEYEPEFEDKLVTEVIDDDLPAPILEGEIETEIRDSPASSALPSPAGSRKSNSS</sequence>
<keyword evidence="4 7" id="KW-0472">Membrane</keyword>
<keyword evidence="8" id="KW-0732">Signal</keyword>
<dbReference type="InterPro" id="IPR002126">
    <property type="entry name" value="Cadherin-like_dom"/>
</dbReference>
<evidence type="ECO:0000313" key="10">
    <source>
        <dbReference type="EnsemblMetazoa" id="BGLB034023-PC"/>
    </source>
</evidence>
<dbReference type="PROSITE" id="PS00232">
    <property type="entry name" value="CADHERIN_1"/>
    <property type="match status" value="6"/>
</dbReference>